<dbReference type="Proteomes" id="UP000500826">
    <property type="component" value="Chromosome"/>
</dbReference>
<dbReference type="EMBL" id="CP053418">
    <property type="protein sequence ID" value="QJW83215.1"/>
    <property type="molecule type" value="Genomic_DNA"/>
</dbReference>
<evidence type="ECO:0000313" key="3">
    <source>
        <dbReference type="Proteomes" id="UP000500826"/>
    </source>
</evidence>
<accession>A0ABX6NZG9</accession>
<proteinExistence type="predicted"/>
<reference evidence="2 3" key="1">
    <citation type="submission" date="2020-05" db="EMBL/GenBank/DDBJ databases">
        <title>Ramlibacter rhizophilus sp. nov., isolated from rhizosphere soil of national flower Mugunghwa from South Korea.</title>
        <authorList>
            <person name="Zheng-Fei Y."/>
            <person name="Huan T."/>
        </authorList>
    </citation>
    <scope>NUCLEOTIDE SEQUENCE [LARGE SCALE GENOMIC DNA]</scope>
    <source>
        <strain evidence="2 3">H242</strain>
    </source>
</reference>
<sequence length="70" mass="7820">MRSQVAGGSPIAPRKREGRTERVKIELDPKVSEVEIYGKSKVVADVTIVSEPRGKGAELRPVKIFIRKIY</sequence>
<gene>
    <name evidence="2" type="ORF">HK414_22565</name>
</gene>
<evidence type="ECO:0000256" key="1">
    <source>
        <dbReference type="SAM" id="MobiDB-lite"/>
    </source>
</evidence>
<protein>
    <submittedName>
        <fullName evidence="2">Uncharacterized protein</fullName>
    </submittedName>
</protein>
<keyword evidence="3" id="KW-1185">Reference proteome</keyword>
<evidence type="ECO:0000313" key="2">
    <source>
        <dbReference type="EMBL" id="QJW83215.1"/>
    </source>
</evidence>
<organism evidence="2 3">
    <name type="scientific">Ramlibacter terrae</name>
    <dbReference type="NCBI Taxonomy" id="2732511"/>
    <lineage>
        <taxon>Bacteria</taxon>
        <taxon>Pseudomonadati</taxon>
        <taxon>Pseudomonadota</taxon>
        <taxon>Betaproteobacteria</taxon>
        <taxon>Burkholderiales</taxon>
        <taxon>Comamonadaceae</taxon>
        <taxon>Ramlibacter</taxon>
    </lineage>
</organism>
<name>A0ABX6NZG9_9BURK</name>
<feature type="region of interest" description="Disordered" evidence="1">
    <location>
        <begin position="1"/>
        <end position="20"/>
    </location>
</feature>